<accession>A0A914ZBE2</accession>
<keyword evidence="1 2" id="KW-1015">Disulfide bond</keyword>
<dbReference type="Proteomes" id="UP000887577">
    <property type="component" value="Unplaced"/>
</dbReference>
<dbReference type="AlphaFoldDB" id="A0A914ZBE2"/>
<evidence type="ECO:0000256" key="2">
    <source>
        <dbReference type="PROSITE-ProRule" id="PRU00076"/>
    </source>
</evidence>
<protein>
    <submittedName>
        <fullName evidence="5">EGF-like domain-containing protein</fullName>
    </submittedName>
</protein>
<name>A0A914ZBE2_9BILA</name>
<comment type="caution">
    <text evidence="2">Lacks conserved residue(s) required for the propagation of feature annotation.</text>
</comment>
<keyword evidence="4" id="KW-1185">Reference proteome</keyword>
<dbReference type="PROSITE" id="PS00022">
    <property type="entry name" value="EGF_1"/>
    <property type="match status" value="1"/>
</dbReference>
<evidence type="ECO:0000259" key="3">
    <source>
        <dbReference type="PROSITE" id="PS50026"/>
    </source>
</evidence>
<proteinExistence type="predicted"/>
<dbReference type="CDD" id="cd00054">
    <property type="entry name" value="EGF_CA"/>
    <property type="match status" value="1"/>
</dbReference>
<reference evidence="5" key="1">
    <citation type="submission" date="2022-11" db="UniProtKB">
        <authorList>
            <consortium name="WormBaseParasite"/>
        </authorList>
    </citation>
    <scope>IDENTIFICATION</scope>
</reference>
<evidence type="ECO:0000313" key="4">
    <source>
        <dbReference type="Proteomes" id="UP000887577"/>
    </source>
</evidence>
<feature type="domain" description="EGF-like" evidence="3">
    <location>
        <begin position="7"/>
        <end position="50"/>
    </location>
</feature>
<dbReference type="PROSITE" id="PS00010">
    <property type="entry name" value="ASX_HYDROXYL"/>
    <property type="match status" value="1"/>
</dbReference>
<feature type="disulfide bond" evidence="2">
    <location>
        <begin position="40"/>
        <end position="49"/>
    </location>
</feature>
<dbReference type="WBParaSite" id="PSU_v2.g9074.t1">
    <property type="protein sequence ID" value="PSU_v2.g9074.t1"/>
    <property type="gene ID" value="PSU_v2.g9074"/>
</dbReference>
<sequence>MIIFFLENDNCKVNGWQTVCKSKDPNAICTDMVKGYNCTCSDDYTGKDCETSIIVWKVIQDLGGGEEDIINLLEEVVQSPGLIKDIMPFILGQQSLANQSAMSWDYEDLFVWAAYEETELDIK</sequence>
<dbReference type="PROSITE" id="PS50026">
    <property type="entry name" value="EGF_3"/>
    <property type="match status" value="1"/>
</dbReference>
<evidence type="ECO:0000313" key="5">
    <source>
        <dbReference type="WBParaSite" id="PSU_v2.g9074.t1"/>
    </source>
</evidence>
<organism evidence="4 5">
    <name type="scientific">Panagrolaimus superbus</name>
    <dbReference type="NCBI Taxonomy" id="310955"/>
    <lineage>
        <taxon>Eukaryota</taxon>
        <taxon>Metazoa</taxon>
        <taxon>Ecdysozoa</taxon>
        <taxon>Nematoda</taxon>
        <taxon>Chromadorea</taxon>
        <taxon>Rhabditida</taxon>
        <taxon>Tylenchina</taxon>
        <taxon>Panagrolaimomorpha</taxon>
        <taxon>Panagrolaimoidea</taxon>
        <taxon>Panagrolaimidae</taxon>
        <taxon>Panagrolaimus</taxon>
    </lineage>
</organism>
<dbReference type="InterPro" id="IPR000742">
    <property type="entry name" value="EGF"/>
</dbReference>
<dbReference type="Gene3D" id="2.10.25.10">
    <property type="entry name" value="Laminin"/>
    <property type="match status" value="1"/>
</dbReference>
<dbReference type="InterPro" id="IPR000152">
    <property type="entry name" value="EGF-type_Asp/Asn_hydroxyl_site"/>
</dbReference>
<keyword evidence="2" id="KW-0245">EGF-like domain</keyword>
<evidence type="ECO:0000256" key="1">
    <source>
        <dbReference type="ARBA" id="ARBA00023157"/>
    </source>
</evidence>
<dbReference type="SUPFAM" id="SSF57196">
    <property type="entry name" value="EGF/Laminin"/>
    <property type="match status" value="1"/>
</dbReference>